<accession>A0A6A4NCI6</accession>
<feature type="region of interest" description="Disordered" evidence="1">
    <location>
        <begin position="1"/>
        <end position="69"/>
    </location>
</feature>
<keyword evidence="3" id="KW-1185">Reference proteome</keyword>
<comment type="caution">
    <text evidence="2">The sequence shown here is derived from an EMBL/GenBank/DDBJ whole genome shotgun (WGS) entry which is preliminary data.</text>
</comment>
<protein>
    <submittedName>
        <fullName evidence="2">Uncharacterized protein</fullName>
    </submittedName>
</protein>
<dbReference type="AlphaFoldDB" id="A0A6A4NCI6"/>
<dbReference type="Proteomes" id="UP000447434">
    <property type="component" value="Chromosome 23"/>
</dbReference>
<reference evidence="3" key="1">
    <citation type="journal article" date="2020" name="Nat. Commun.">
        <title>Genome sequence of the cluster root forming white lupin.</title>
        <authorList>
            <person name="Hufnagel B."/>
            <person name="Marques A."/>
            <person name="Soriano A."/>
            <person name="Marques L."/>
            <person name="Divol F."/>
            <person name="Doumas P."/>
            <person name="Sallet E."/>
            <person name="Mancinotti D."/>
            <person name="Carrere S."/>
            <person name="Marande W."/>
            <person name="Arribat S."/>
            <person name="Keller J."/>
            <person name="Huneau C."/>
            <person name="Blein T."/>
            <person name="Aime D."/>
            <person name="Laguerre M."/>
            <person name="Taylor J."/>
            <person name="Schubert V."/>
            <person name="Nelson M."/>
            <person name="Geu-Flores F."/>
            <person name="Crespi M."/>
            <person name="Gallardo-Guerrero K."/>
            <person name="Delaux P.-M."/>
            <person name="Salse J."/>
            <person name="Berges H."/>
            <person name="Guyot R."/>
            <person name="Gouzy J."/>
            <person name="Peret B."/>
        </authorList>
    </citation>
    <scope>NUCLEOTIDE SEQUENCE [LARGE SCALE GENOMIC DNA]</scope>
    <source>
        <strain evidence="3">cv. Amiga</strain>
    </source>
</reference>
<sequence length="69" mass="7533">MSTPKMGNLQNLTGSGKRQADYPEYSSSCVVDSISDPRSYIGHATTSRHVSHLSNDSTSNYHQNGMEAQ</sequence>
<proteinExistence type="predicted"/>
<evidence type="ECO:0000256" key="1">
    <source>
        <dbReference type="SAM" id="MobiDB-lite"/>
    </source>
</evidence>
<evidence type="ECO:0000313" key="2">
    <source>
        <dbReference type="EMBL" id="KAE9587542.1"/>
    </source>
</evidence>
<dbReference type="EMBL" id="WOCE01000023">
    <property type="protein sequence ID" value="KAE9587542.1"/>
    <property type="molecule type" value="Genomic_DNA"/>
</dbReference>
<name>A0A6A4NCI6_LUPAL</name>
<evidence type="ECO:0000313" key="3">
    <source>
        <dbReference type="Proteomes" id="UP000447434"/>
    </source>
</evidence>
<gene>
    <name evidence="2" type="ORF">Lalb_Chr23g0274881</name>
</gene>
<feature type="compositionally biased region" description="Polar residues" evidence="1">
    <location>
        <begin position="1"/>
        <end position="16"/>
    </location>
</feature>
<feature type="compositionally biased region" description="Polar residues" evidence="1">
    <location>
        <begin position="44"/>
        <end position="63"/>
    </location>
</feature>
<organism evidence="2 3">
    <name type="scientific">Lupinus albus</name>
    <name type="common">White lupine</name>
    <name type="synonym">Lupinus termis</name>
    <dbReference type="NCBI Taxonomy" id="3870"/>
    <lineage>
        <taxon>Eukaryota</taxon>
        <taxon>Viridiplantae</taxon>
        <taxon>Streptophyta</taxon>
        <taxon>Embryophyta</taxon>
        <taxon>Tracheophyta</taxon>
        <taxon>Spermatophyta</taxon>
        <taxon>Magnoliopsida</taxon>
        <taxon>eudicotyledons</taxon>
        <taxon>Gunneridae</taxon>
        <taxon>Pentapetalae</taxon>
        <taxon>rosids</taxon>
        <taxon>fabids</taxon>
        <taxon>Fabales</taxon>
        <taxon>Fabaceae</taxon>
        <taxon>Papilionoideae</taxon>
        <taxon>50 kb inversion clade</taxon>
        <taxon>genistoids sensu lato</taxon>
        <taxon>core genistoids</taxon>
        <taxon>Genisteae</taxon>
        <taxon>Lupinus</taxon>
    </lineage>
</organism>